<sequence length="424" mass="46839">MGLAPNQTRRELSGGARLLTAALPDRSSASLVLMFAVGSRYEEDPIGGASHFIEHLFFKGTRRRPSAKAIAEAIEGVGGVMNASTDKEVTVYWCRVPAERLDLATDVLCDIVTDSQLAPADVERERMVILEELKMYLDQPQDYVHSLFEQIMWPRHSLGRDIIGTTESVTGTSRAQLLEYIQAQYSLRNLVVGLSGSIDPDRSAQELEARLRLPAGGDERASTVPAPLDSPQLLLQAKKTEQAHICLGTRATSYLDPDRYALDLLNTILGEGMSSRLFLEIREKRGLAYDVHSFTSKHRDAGYFAVYMGVDPKKAEEAVDAVLGVLRQVSEQSVPREELTKAKEYTKGRLRLGLEGTNSLASWLCQQELLMGEVKTVEEVTARIDAVTPEDIRRVAQRVLDQPIRMAIIGPFKSETPFLAAIGA</sequence>
<dbReference type="Pfam" id="PF05193">
    <property type="entry name" value="Peptidase_M16_C"/>
    <property type="match status" value="1"/>
</dbReference>
<dbReference type="InterPro" id="IPR011249">
    <property type="entry name" value="Metalloenz_LuxS/M16"/>
</dbReference>
<dbReference type="GO" id="GO:0046872">
    <property type="term" value="F:metal ion binding"/>
    <property type="evidence" value="ECO:0007669"/>
    <property type="project" value="InterPro"/>
</dbReference>
<organism evidence="5 6">
    <name type="scientific">Candidatus Dormiibacter inghamiae</name>
    <dbReference type="NCBI Taxonomy" id="3127013"/>
    <lineage>
        <taxon>Bacteria</taxon>
        <taxon>Bacillati</taxon>
        <taxon>Candidatus Dormiibacterota</taxon>
        <taxon>Candidatus Dormibacteria</taxon>
        <taxon>Candidatus Dormibacterales</taxon>
        <taxon>Candidatus Dormibacteraceae</taxon>
        <taxon>Candidatus Dormiibacter</taxon>
    </lineage>
</organism>
<dbReference type="AlphaFoldDB" id="A0A934ND14"/>
<dbReference type="PANTHER" id="PTHR11851">
    <property type="entry name" value="METALLOPROTEASE"/>
    <property type="match status" value="1"/>
</dbReference>
<dbReference type="GO" id="GO:0006508">
    <property type="term" value="P:proteolysis"/>
    <property type="evidence" value="ECO:0007669"/>
    <property type="project" value="InterPro"/>
</dbReference>
<feature type="domain" description="Peptidase M16 N-terminal" evidence="3">
    <location>
        <begin position="20"/>
        <end position="165"/>
    </location>
</feature>
<name>A0A934ND14_9BACT</name>
<dbReference type="RefSeq" id="WP_338177371.1">
    <property type="nucleotide sequence ID" value="NZ_JAEKNQ010000021.1"/>
</dbReference>
<evidence type="ECO:0000259" key="3">
    <source>
        <dbReference type="Pfam" id="PF00675"/>
    </source>
</evidence>
<dbReference type="InterPro" id="IPR001431">
    <property type="entry name" value="Pept_M16_Zn_BS"/>
</dbReference>
<dbReference type="PANTHER" id="PTHR11851:SF49">
    <property type="entry name" value="MITOCHONDRIAL-PROCESSING PEPTIDASE SUBUNIT ALPHA"/>
    <property type="match status" value="1"/>
</dbReference>
<gene>
    <name evidence="5" type="ORF">JF888_05625</name>
</gene>
<protein>
    <submittedName>
        <fullName evidence="5">Insulinase family protein</fullName>
    </submittedName>
</protein>
<comment type="caution">
    <text evidence="5">The sequence shown here is derived from an EMBL/GenBank/DDBJ whole genome shotgun (WGS) entry which is preliminary data.</text>
</comment>
<dbReference type="InterPro" id="IPR050361">
    <property type="entry name" value="MPP/UQCRC_Complex"/>
</dbReference>
<dbReference type="PROSITE" id="PS00143">
    <property type="entry name" value="INSULINASE"/>
    <property type="match status" value="1"/>
</dbReference>
<evidence type="ECO:0000259" key="4">
    <source>
        <dbReference type="Pfam" id="PF05193"/>
    </source>
</evidence>
<evidence type="ECO:0000313" key="6">
    <source>
        <dbReference type="Proteomes" id="UP000620075"/>
    </source>
</evidence>
<dbReference type="Pfam" id="PF00675">
    <property type="entry name" value="Peptidase_M16"/>
    <property type="match status" value="1"/>
</dbReference>
<comment type="similarity">
    <text evidence="1 2">Belongs to the peptidase M16 family.</text>
</comment>
<dbReference type="InterPro" id="IPR011765">
    <property type="entry name" value="Pept_M16_N"/>
</dbReference>
<evidence type="ECO:0000256" key="1">
    <source>
        <dbReference type="ARBA" id="ARBA00007261"/>
    </source>
</evidence>
<proteinExistence type="inferred from homology"/>
<dbReference type="EMBL" id="JAEKNQ010000021">
    <property type="protein sequence ID" value="MBJ7602658.1"/>
    <property type="molecule type" value="Genomic_DNA"/>
</dbReference>
<dbReference type="Gene3D" id="3.30.830.10">
    <property type="entry name" value="Metalloenzyme, LuxS/M16 peptidase-like"/>
    <property type="match status" value="2"/>
</dbReference>
<dbReference type="GO" id="GO:0004222">
    <property type="term" value="F:metalloendopeptidase activity"/>
    <property type="evidence" value="ECO:0007669"/>
    <property type="project" value="InterPro"/>
</dbReference>
<feature type="domain" description="Peptidase M16 C-terminal" evidence="4">
    <location>
        <begin position="173"/>
        <end position="344"/>
    </location>
</feature>
<dbReference type="Proteomes" id="UP000620075">
    <property type="component" value="Unassembled WGS sequence"/>
</dbReference>
<reference evidence="5 6" key="1">
    <citation type="submission" date="2020-10" db="EMBL/GenBank/DDBJ databases">
        <title>Ca. Dormibacterota MAGs.</title>
        <authorList>
            <person name="Montgomery K."/>
        </authorList>
    </citation>
    <scope>NUCLEOTIDE SEQUENCE [LARGE SCALE GENOMIC DNA]</scope>
    <source>
        <strain evidence="5">SC8811_S16_3</strain>
    </source>
</reference>
<dbReference type="InterPro" id="IPR007863">
    <property type="entry name" value="Peptidase_M16_C"/>
</dbReference>
<accession>A0A934ND14</accession>
<dbReference type="SUPFAM" id="SSF63411">
    <property type="entry name" value="LuxS/MPP-like metallohydrolase"/>
    <property type="match status" value="2"/>
</dbReference>
<evidence type="ECO:0000313" key="5">
    <source>
        <dbReference type="EMBL" id="MBJ7602658.1"/>
    </source>
</evidence>
<evidence type="ECO:0000256" key="2">
    <source>
        <dbReference type="RuleBase" id="RU004447"/>
    </source>
</evidence>